<organism evidence="2 3">
    <name type="scientific">Pleurotus eryngii</name>
    <name type="common">Boletus of the steppes</name>
    <dbReference type="NCBI Taxonomy" id="5323"/>
    <lineage>
        <taxon>Eukaryota</taxon>
        <taxon>Fungi</taxon>
        <taxon>Dikarya</taxon>
        <taxon>Basidiomycota</taxon>
        <taxon>Agaricomycotina</taxon>
        <taxon>Agaricomycetes</taxon>
        <taxon>Agaricomycetidae</taxon>
        <taxon>Agaricales</taxon>
        <taxon>Pleurotineae</taxon>
        <taxon>Pleurotaceae</taxon>
        <taxon>Pleurotus</taxon>
    </lineage>
</organism>
<dbReference type="EMBL" id="MU154649">
    <property type="protein sequence ID" value="KAF9490138.1"/>
    <property type="molecule type" value="Genomic_DNA"/>
</dbReference>
<evidence type="ECO:0000313" key="3">
    <source>
        <dbReference type="Proteomes" id="UP000807025"/>
    </source>
</evidence>
<accession>A0A9P5ZN74</accession>
<name>A0A9P5ZN74_PLEER</name>
<evidence type="ECO:0000313" key="2">
    <source>
        <dbReference type="EMBL" id="KAF9490138.1"/>
    </source>
</evidence>
<dbReference type="AlphaFoldDB" id="A0A9P5ZN74"/>
<sequence>MSSSDEDDGGHGGDSNDGSDSDDGSDKDEGDDDSEEDSDSEDGTSGDMEDEGNGDEDNDNEGGTNRDQEDIENDPQFNNPMFLCMANSHQGPWRPPSLVKILSSVYTFWMNIFRHNLLLNGRSPLRPRSPPARVESITMLRIYT</sequence>
<evidence type="ECO:0000256" key="1">
    <source>
        <dbReference type="SAM" id="MobiDB-lite"/>
    </source>
</evidence>
<gene>
    <name evidence="2" type="ORF">BDN71DRAFT_222645</name>
</gene>
<proteinExistence type="predicted"/>
<keyword evidence="3" id="KW-1185">Reference proteome</keyword>
<comment type="caution">
    <text evidence="2">The sequence shown here is derived from an EMBL/GenBank/DDBJ whole genome shotgun (WGS) entry which is preliminary data.</text>
</comment>
<protein>
    <submittedName>
        <fullName evidence="2">Uncharacterized protein</fullName>
    </submittedName>
</protein>
<reference evidence="2" key="1">
    <citation type="submission" date="2020-11" db="EMBL/GenBank/DDBJ databases">
        <authorList>
            <consortium name="DOE Joint Genome Institute"/>
            <person name="Ahrendt S."/>
            <person name="Riley R."/>
            <person name="Andreopoulos W."/>
            <person name="Labutti K."/>
            <person name="Pangilinan J."/>
            <person name="Ruiz-Duenas F.J."/>
            <person name="Barrasa J.M."/>
            <person name="Sanchez-Garcia M."/>
            <person name="Camarero S."/>
            <person name="Miyauchi S."/>
            <person name="Serrano A."/>
            <person name="Linde D."/>
            <person name="Babiker R."/>
            <person name="Drula E."/>
            <person name="Ayuso-Fernandez I."/>
            <person name="Pacheco R."/>
            <person name="Padilla G."/>
            <person name="Ferreira P."/>
            <person name="Barriuso J."/>
            <person name="Kellner H."/>
            <person name="Castanera R."/>
            <person name="Alfaro M."/>
            <person name="Ramirez L."/>
            <person name="Pisabarro A.G."/>
            <person name="Kuo A."/>
            <person name="Tritt A."/>
            <person name="Lipzen A."/>
            <person name="He G."/>
            <person name="Yan M."/>
            <person name="Ng V."/>
            <person name="Cullen D."/>
            <person name="Martin F."/>
            <person name="Rosso M.-N."/>
            <person name="Henrissat B."/>
            <person name="Hibbett D."/>
            <person name="Martinez A.T."/>
            <person name="Grigoriev I.V."/>
        </authorList>
    </citation>
    <scope>NUCLEOTIDE SEQUENCE</scope>
    <source>
        <strain evidence="2">ATCC 90797</strain>
    </source>
</reference>
<feature type="region of interest" description="Disordered" evidence="1">
    <location>
        <begin position="1"/>
        <end position="83"/>
    </location>
</feature>
<feature type="compositionally biased region" description="Acidic residues" evidence="1">
    <location>
        <begin position="17"/>
        <end position="60"/>
    </location>
</feature>
<dbReference type="Proteomes" id="UP000807025">
    <property type="component" value="Unassembled WGS sequence"/>
</dbReference>